<evidence type="ECO:0000313" key="1">
    <source>
        <dbReference type="EMBL" id="MCC2614993.1"/>
    </source>
</evidence>
<dbReference type="RefSeq" id="WP_229156906.1">
    <property type="nucleotide sequence ID" value="NZ_JAJEWP010000001.1"/>
</dbReference>
<accession>A0ABS8G3D5</accession>
<name>A0ABS8G3D5_9ALTE</name>
<gene>
    <name evidence="1" type="ORF">LJ739_01900</name>
</gene>
<dbReference type="Proteomes" id="UP001520878">
    <property type="component" value="Unassembled WGS sequence"/>
</dbReference>
<dbReference type="EMBL" id="JAJEWP010000001">
    <property type="protein sequence ID" value="MCC2614993.1"/>
    <property type="molecule type" value="Genomic_DNA"/>
</dbReference>
<proteinExistence type="predicted"/>
<sequence length="351" mass="37914">MITIQYPIVDDSGLSLAGRQVLGWIPGGTRWFQQAISDGRHYTFHAESALLNSVLQGLYSAQQVPLSACGFSASADFLLGLNDNQRSVIDTVMQGGKSAAQRQALDALIDTKGLVTEQDYAAVQERLAAWSVAASAPFQHLNGNDLRSLHQLETHLHANTYSDALINNAVAFAKTHCANAGGFAKLVQFALRTFAALVSDPATSGISPMVKTAFAQIFDHSCCMVMQRLVCPTLAPPQTTADSQSLLRDWGRRRQFTGFTDLPTGVLQLVQNIGVSPLRQQSTATVAMTQLEQRLWPFLADVTVSSCCLSQDGTTWRVGAMQQQTSAEYLLNDDGCLTLDALSLSPTSENS</sequence>
<reference evidence="1 2" key="1">
    <citation type="submission" date="2021-10" db="EMBL/GenBank/DDBJ databases">
        <title>Draft genome of Aestuariibacter halophilus JC2043.</title>
        <authorList>
            <person name="Emsley S.A."/>
            <person name="Pfannmuller K.M."/>
            <person name="Ushijima B."/>
            <person name="Saw J.H."/>
            <person name="Videau P."/>
        </authorList>
    </citation>
    <scope>NUCLEOTIDE SEQUENCE [LARGE SCALE GENOMIC DNA]</scope>
    <source>
        <strain evidence="1 2">JC2043</strain>
    </source>
</reference>
<keyword evidence="2" id="KW-1185">Reference proteome</keyword>
<evidence type="ECO:0000313" key="2">
    <source>
        <dbReference type="Proteomes" id="UP001520878"/>
    </source>
</evidence>
<organism evidence="1 2">
    <name type="scientific">Fluctibacter halophilus</name>
    <dbReference type="NCBI Taxonomy" id="226011"/>
    <lineage>
        <taxon>Bacteria</taxon>
        <taxon>Pseudomonadati</taxon>
        <taxon>Pseudomonadota</taxon>
        <taxon>Gammaproteobacteria</taxon>
        <taxon>Alteromonadales</taxon>
        <taxon>Alteromonadaceae</taxon>
        <taxon>Fluctibacter</taxon>
    </lineage>
</organism>
<protein>
    <submittedName>
        <fullName evidence="1">Uncharacterized protein</fullName>
    </submittedName>
</protein>
<comment type="caution">
    <text evidence="1">The sequence shown here is derived from an EMBL/GenBank/DDBJ whole genome shotgun (WGS) entry which is preliminary data.</text>
</comment>